<dbReference type="Proteomes" id="UP000594001">
    <property type="component" value="Chromosome"/>
</dbReference>
<feature type="domain" description="DUF7336" evidence="1">
    <location>
        <begin position="4"/>
        <end position="68"/>
    </location>
</feature>
<reference evidence="2 3" key="1">
    <citation type="submission" date="2020-06" db="EMBL/GenBank/DDBJ databases">
        <title>The endosymbiont of the kinetoplastid Bodo saltans is a Paracaedibacter-like alpha-proteobacterium possessing a putative toxin-antitoxin system.</title>
        <authorList>
            <person name="Midha S."/>
            <person name="Rigden D.J."/>
            <person name="Siozios S."/>
            <person name="Hurst G.D.D."/>
            <person name="Jackson A.P."/>
        </authorList>
    </citation>
    <scope>NUCLEOTIDE SEQUENCE [LARGE SCALE GENOMIC DNA]</scope>
    <source>
        <strain evidence="2">Lake Konstanz</strain>
    </source>
</reference>
<dbReference type="EMBL" id="CP054719">
    <property type="protein sequence ID" value="QOL20183.1"/>
    <property type="molecule type" value="Genomic_DNA"/>
</dbReference>
<evidence type="ECO:0000313" key="2">
    <source>
        <dbReference type="EMBL" id="QOL20183.1"/>
    </source>
</evidence>
<gene>
    <name evidence="2" type="ORF">CPBP_00964</name>
</gene>
<dbReference type="RefSeq" id="WP_350331737.1">
    <property type="nucleotide sequence ID" value="NZ_CP054719.1"/>
</dbReference>
<proteinExistence type="predicted"/>
<protein>
    <submittedName>
        <fullName evidence="2">Serine kinase</fullName>
    </submittedName>
</protein>
<dbReference type="InterPro" id="IPR055760">
    <property type="entry name" value="DUF7336"/>
</dbReference>
<dbReference type="GO" id="GO:0016301">
    <property type="term" value="F:kinase activity"/>
    <property type="evidence" value="ECO:0007669"/>
    <property type="project" value="UniProtKB-KW"/>
</dbReference>
<sequence length="75" mass="9099">MEYVYRLTHEIDITEEPEKDDWVDIGVYSTQEKAEKALEKYKKLARFTDYQDGFNIDKYKINEDNWTSGYATVWY</sequence>
<keyword evidence="3" id="KW-1185">Reference proteome</keyword>
<accession>A0A7L9RU87</accession>
<name>A0A7L9RU87_9PROT</name>
<keyword evidence="2" id="KW-0418">Kinase</keyword>
<dbReference type="AlphaFoldDB" id="A0A7L9RU87"/>
<evidence type="ECO:0000259" key="1">
    <source>
        <dbReference type="Pfam" id="PF24024"/>
    </source>
</evidence>
<evidence type="ECO:0000313" key="3">
    <source>
        <dbReference type="Proteomes" id="UP000594001"/>
    </source>
</evidence>
<dbReference type="Pfam" id="PF24024">
    <property type="entry name" value="DUF7336"/>
    <property type="match status" value="1"/>
</dbReference>
<keyword evidence="2" id="KW-0808">Transferase</keyword>
<organism evidence="2 3">
    <name type="scientific">Candidatus Bodocaedibacter vickermanii</name>
    <dbReference type="NCBI Taxonomy" id="2741701"/>
    <lineage>
        <taxon>Bacteria</taxon>
        <taxon>Pseudomonadati</taxon>
        <taxon>Pseudomonadota</taxon>
        <taxon>Alphaproteobacteria</taxon>
        <taxon>Holosporales</taxon>
        <taxon>Candidatus Paracaedibacteraceae</taxon>
        <taxon>Candidatus Bodocaedibacter</taxon>
    </lineage>
</organism>
<dbReference type="KEGG" id="pbal:CPBP_00964"/>